<comment type="caution">
    <text evidence="2">The sequence shown here is derived from an EMBL/GenBank/DDBJ whole genome shotgun (WGS) entry which is preliminary data.</text>
</comment>
<dbReference type="InterPro" id="IPR047122">
    <property type="entry name" value="Trans-enoyl_RdTase-like"/>
</dbReference>
<evidence type="ECO:0000259" key="1">
    <source>
        <dbReference type="SMART" id="SM00829"/>
    </source>
</evidence>
<dbReference type="PANTHER" id="PTHR45348:SF2">
    <property type="entry name" value="ZINC-TYPE ALCOHOL DEHYDROGENASE-LIKE PROTEIN C2E1P3.01"/>
    <property type="match status" value="1"/>
</dbReference>
<proteinExistence type="predicted"/>
<sequence length="378" mass="41024">MAESGATRKNRAAWLPGKFQRLKVSQAPYTPPREHEVVVRNHAVAINPVDWFKQALGDFMFQWLKYPCVLGSDLAGVVVEIGPKVERFRVGDRVLGHAVGMDPQRNRAAEGAFQIFTVLMENLATPIPDDMPYEAATVLPLTLSTAACALFQKDYLGLPPPSVTTTPRNEAVLIWGGSTSVGGNAIQLAAAAGYEVVTTASPRNFDYVRGLGAAHVFDYRDPSAPRDIVALLSGKQFAGAVAIGDGSLSKCIDIAGRCVGRKFVAQISSPVSFDKLQERPGALHMLLRFLPAMLFENIRLAFKKRHRGVKSKFVFGSSLHGNEVSKLIYKDYLPMALMAKRHLVAPPPVIVGHGLEAIQDGLDLLRSGVTTQKVVVSL</sequence>
<dbReference type="InterPro" id="IPR020843">
    <property type="entry name" value="ER"/>
</dbReference>
<dbReference type="SUPFAM" id="SSF50129">
    <property type="entry name" value="GroES-like"/>
    <property type="match status" value="1"/>
</dbReference>
<dbReference type="CDD" id="cd08249">
    <property type="entry name" value="enoyl_reductase_like"/>
    <property type="match status" value="1"/>
</dbReference>
<dbReference type="Gene3D" id="3.90.180.10">
    <property type="entry name" value="Medium-chain alcohol dehydrogenases, catalytic domain"/>
    <property type="match status" value="1"/>
</dbReference>
<gene>
    <name evidence="2" type="ORF">J3R73_003551</name>
</gene>
<dbReference type="InterPro" id="IPR011032">
    <property type="entry name" value="GroES-like_sf"/>
</dbReference>
<evidence type="ECO:0000313" key="3">
    <source>
        <dbReference type="Proteomes" id="UP001237448"/>
    </source>
</evidence>
<dbReference type="Gene3D" id="3.40.50.720">
    <property type="entry name" value="NAD(P)-binding Rossmann-like Domain"/>
    <property type="match status" value="1"/>
</dbReference>
<dbReference type="RefSeq" id="WP_307429565.1">
    <property type="nucleotide sequence ID" value="NZ_JAUSVK010000001.1"/>
</dbReference>
<dbReference type="SUPFAM" id="SSF51735">
    <property type="entry name" value="NAD(P)-binding Rossmann-fold domains"/>
    <property type="match status" value="1"/>
</dbReference>
<dbReference type="InterPro" id="IPR036291">
    <property type="entry name" value="NAD(P)-bd_dom_sf"/>
</dbReference>
<dbReference type="InterPro" id="IPR013154">
    <property type="entry name" value="ADH-like_N"/>
</dbReference>
<dbReference type="SMART" id="SM00829">
    <property type="entry name" value="PKS_ER"/>
    <property type="match status" value="1"/>
</dbReference>
<keyword evidence="3" id="KW-1185">Reference proteome</keyword>
<reference evidence="2 3" key="1">
    <citation type="submission" date="2023-07" db="EMBL/GenBank/DDBJ databases">
        <title>Genomic Encyclopedia of Type Strains, Phase IV (KMG-IV): sequencing the most valuable type-strain genomes for metagenomic binning, comparative biology and taxonomic classification.</title>
        <authorList>
            <person name="Goeker M."/>
        </authorList>
    </citation>
    <scope>NUCLEOTIDE SEQUENCE [LARGE SCALE GENOMIC DNA]</scope>
    <source>
        <strain evidence="2 3">DSM 5896</strain>
    </source>
</reference>
<dbReference type="EMBL" id="JAUSVK010000001">
    <property type="protein sequence ID" value="MDQ0393759.1"/>
    <property type="molecule type" value="Genomic_DNA"/>
</dbReference>
<dbReference type="Proteomes" id="UP001237448">
    <property type="component" value="Unassembled WGS sequence"/>
</dbReference>
<name>A0ABU0FGM2_9HYPH</name>
<protein>
    <submittedName>
        <fullName evidence="2">NADPH:quinone reductase-like Zn-dependent oxidoreductase</fullName>
    </submittedName>
</protein>
<dbReference type="PANTHER" id="PTHR45348">
    <property type="entry name" value="HYPOTHETICAL OXIDOREDUCTASE (EUROFUNG)"/>
    <property type="match status" value="1"/>
</dbReference>
<organism evidence="2 3">
    <name type="scientific">Labrys monachus</name>
    <dbReference type="NCBI Taxonomy" id="217067"/>
    <lineage>
        <taxon>Bacteria</taxon>
        <taxon>Pseudomonadati</taxon>
        <taxon>Pseudomonadota</taxon>
        <taxon>Alphaproteobacteria</taxon>
        <taxon>Hyphomicrobiales</taxon>
        <taxon>Xanthobacteraceae</taxon>
        <taxon>Labrys</taxon>
    </lineage>
</organism>
<feature type="domain" description="Enoyl reductase (ER)" evidence="1">
    <location>
        <begin position="17"/>
        <end position="376"/>
    </location>
</feature>
<accession>A0ABU0FGM2</accession>
<evidence type="ECO:0000313" key="2">
    <source>
        <dbReference type="EMBL" id="MDQ0393759.1"/>
    </source>
</evidence>
<dbReference type="Pfam" id="PF08240">
    <property type="entry name" value="ADH_N"/>
    <property type="match status" value="1"/>
</dbReference>